<reference evidence="1 2" key="1">
    <citation type="submission" date="2019-03" db="EMBL/GenBank/DDBJ databases">
        <title>Genomic Encyclopedia of Archaeal and Bacterial Type Strains, Phase II (KMG-II): from individual species to whole genera.</title>
        <authorList>
            <person name="Goeker M."/>
        </authorList>
    </citation>
    <scope>NUCLEOTIDE SEQUENCE [LARGE SCALE GENOMIC DNA]</scope>
    <source>
        <strain evidence="1 2">DSM 24323</strain>
    </source>
</reference>
<evidence type="ECO:0000313" key="2">
    <source>
        <dbReference type="Proteomes" id="UP000295371"/>
    </source>
</evidence>
<gene>
    <name evidence="1" type="ORF">CLV29_1917</name>
</gene>
<protein>
    <submittedName>
        <fullName evidence="1">Uncharacterized protein DUF4186</fullName>
    </submittedName>
</protein>
<dbReference type="Pfam" id="PF13811">
    <property type="entry name" value="DUF4186"/>
    <property type="match status" value="1"/>
</dbReference>
<comment type="caution">
    <text evidence="1">The sequence shown here is derived from an EMBL/GenBank/DDBJ whole genome shotgun (WGS) entry which is preliminary data.</text>
</comment>
<organism evidence="1 2">
    <name type="scientific">Naumannella halotolerans</name>
    <dbReference type="NCBI Taxonomy" id="993414"/>
    <lineage>
        <taxon>Bacteria</taxon>
        <taxon>Bacillati</taxon>
        <taxon>Actinomycetota</taxon>
        <taxon>Actinomycetes</taxon>
        <taxon>Propionibacteriales</taxon>
        <taxon>Propionibacteriaceae</taxon>
        <taxon>Naumannella</taxon>
    </lineage>
</organism>
<proteinExistence type="predicted"/>
<evidence type="ECO:0000313" key="1">
    <source>
        <dbReference type="EMBL" id="TDT34259.1"/>
    </source>
</evidence>
<dbReference type="Proteomes" id="UP000295371">
    <property type="component" value="Unassembled WGS sequence"/>
</dbReference>
<sequence length="127" mass="14114">MLDRLARHRFRARFHLRPPERRIAQTRGLPVIRMHALDLLTSRLAPARPPNDGRQTPWGGHPVFRAQHATGTCCRGCLERLHGLPRGHRLTAADLRFVTALITAWVARELRAAAAPGPAGPDHLPGL</sequence>
<dbReference type="RefSeq" id="WP_243831887.1">
    <property type="nucleotide sequence ID" value="NZ_SOAW01000001.1"/>
</dbReference>
<dbReference type="AlphaFoldDB" id="A0A4R7JCR6"/>
<accession>A0A4R7JCR6</accession>
<dbReference type="InterPro" id="IPR020378">
    <property type="entry name" value="DUF4186"/>
</dbReference>
<keyword evidence="2" id="KW-1185">Reference proteome</keyword>
<dbReference type="EMBL" id="SOAW01000001">
    <property type="protein sequence ID" value="TDT34259.1"/>
    <property type="molecule type" value="Genomic_DNA"/>
</dbReference>
<name>A0A4R7JCR6_9ACTN</name>